<evidence type="ECO:0000256" key="1">
    <source>
        <dbReference type="SAM" id="MobiDB-lite"/>
    </source>
</evidence>
<proteinExistence type="predicted"/>
<keyword evidence="4" id="KW-1185">Reference proteome</keyword>
<gene>
    <name evidence="2" type="ordered locus">STAUR_3878</name>
    <name evidence="3" type="ORF">STIAU_2517</name>
</gene>
<evidence type="ECO:0000313" key="2">
    <source>
        <dbReference type="EMBL" id="ADO71666.1"/>
    </source>
</evidence>
<dbReference type="HOGENOM" id="CLU_1843908_0_0_7"/>
<dbReference type="AlphaFoldDB" id="Q091W1"/>
<dbReference type="EMBL" id="CP002271">
    <property type="protein sequence ID" value="ADO71666.1"/>
    <property type="molecule type" value="Genomic_DNA"/>
</dbReference>
<evidence type="ECO:0000313" key="5">
    <source>
        <dbReference type="Proteomes" id="UP000032702"/>
    </source>
</evidence>
<reference evidence="3 5" key="1">
    <citation type="submission" date="2006-04" db="EMBL/GenBank/DDBJ databases">
        <authorList>
            <person name="Nierman W.C."/>
        </authorList>
    </citation>
    <scope>NUCLEOTIDE SEQUENCE [LARGE SCALE GENOMIC DNA]</scope>
    <source>
        <strain evidence="3 5">DW4/3-1</strain>
    </source>
</reference>
<dbReference type="Proteomes" id="UP000032702">
    <property type="component" value="Unassembled WGS sequence"/>
</dbReference>
<dbReference type="OrthoDB" id="5524064at2"/>
<protein>
    <submittedName>
        <fullName evidence="3">Uncharacterized protein</fullName>
    </submittedName>
</protein>
<dbReference type="KEGG" id="sur:STAUR_3878"/>
<organism evidence="3 5">
    <name type="scientific">Stigmatella aurantiaca (strain DW4/3-1)</name>
    <dbReference type="NCBI Taxonomy" id="378806"/>
    <lineage>
        <taxon>Bacteria</taxon>
        <taxon>Pseudomonadati</taxon>
        <taxon>Myxococcota</taxon>
        <taxon>Myxococcia</taxon>
        <taxon>Myxococcales</taxon>
        <taxon>Cystobacterineae</taxon>
        <taxon>Archangiaceae</taxon>
        <taxon>Stigmatella</taxon>
    </lineage>
</organism>
<dbReference type="EMBL" id="AAMD01000053">
    <property type="protein sequence ID" value="EAU66531.1"/>
    <property type="molecule type" value="Genomic_DNA"/>
</dbReference>
<sequence>MSKYESKPQVAPEAIRVETAATVQGPAATTISVEVEESKLGQSGADANRAERAIAMVPSTHDGKQEWREEELRHSGGRVTHDERVLKTFNATVPGPVDAHDSGVSVKVETPSGTVWANDKSKPLATRDADKALPGKPKV</sequence>
<dbReference type="RefSeq" id="WP_002613916.1">
    <property type="nucleotide sequence ID" value="NC_014623.1"/>
</dbReference>
<evidence type="ECO:0000313" key="4">
    <source>
        <dbReference type="Proteomes" id="UP000001351"/>
    </source>
</evidence>
<evidence type="ECO:0000313" key="3">
    <source>
        <dbReference type="EMBL" id="EAU66531.1"/>
    </source>
</evidence>
<feature type="compositionally biased region" description="Basic and acidic residues" evidence="1">
    <location>
        <begin position="119"/>
        <end position="133"/>
    </location>
</feature>
<dbReference type="Proteomes" id="UP000001351">
    <property type="component" value="Chromosome"/>
</dbReference>
<feature type="region of interest" description="Disordered" evidence="1">
    <location>
        <begin position="114"/>
        <end position="139"/>
    </location>
</feature>
<reference evidence="2 4" key="2">
    <citation type="journal article" date="2011" name="Mol. Biol. Evol.">
        <title>Comparative genomic analysis of fruiting body formation in Myxococcales.</title>
        <authorList>
            <person name="Huntley S."/>
            <person name="Hamann N."/>
            <person name="Wegener-Feldbrugge S."/>
            <person name="Treuner-Lange A."/>
            <person name="Kube M."/>
            <person name="Reinhardt R."/>
            <person name="Klages S."/>
            <person name="Muller R."/>
            <person name="Ronning C.M."/>
            <person name="Nierman W.C."/>
            <person name="Sogaard-Andersen L."/>
        </authorList>
    </citation>
    <scope>NUCLEOTIDE SEQUENCE [LARGE SCALE GENOMIC DNA]</scope>
    <source>
        <strain evidence="2 4">DW4/3-1</strain>
    </source>
</reference>
<accession>Q091W1</accession>
<name>Q091W1_STIAD</name>